<sequence>MYYSSVETYNEMLRRQSMMHADYTGQGFDQLLDVINKIRNNPDDCQILLSVWNPSDLKQMAFPPCHMFAQFYANQGELSCQMYQRSAYMGLGVPFNIASYAIEMHDHPCLCDFVYVLGDALFYSTHVRPLHDQLKKTPKPSPILKINSKKKDIDAFVADNYKLIGYDRHQNIEMKITDAAKVTGLEVKCTINEPIVTAIDYALDKKDDVIGKMNVLVFDLGAGTFDVSILTIEERGVIEDKATRVIDEKGVMITLHLQLCLVRLIFPDSSF</sequence>
<evidence type="ECO:0000256" key="3">
    <source>
        <dbReference type="ARBA" id="ARBA00022679"/>
    </source>
</evidence>
<protein>
    <recommendedName>
        <fullName evidence="1">thymidylate synthase</fullName>
        <ecNumber evidence="1">2.1.1.45</ecNumber>
    </recommendedName>
</protein>
<name>A0A699J8A6_TANCI</name>
<dbReference type="EMBL" id="BKCJ010384131">
    <property type="protein sequence ID" value="GFA19757.1"/>
    <property type="molecule type" value="Genomic_DNA"/>
</dbReference>
<dbReference type="AlphaFoldDB" id="A0A699J8A6"/>
<dbReference type="InterPro" id="IPR000398">
    <property type="entry name" value="Thymidylate_synthase"/>
</dbReference>
<dbReference type="PRINTS" id="PR00108">
    <property type="entry name" value="THYMDSNTHASE"/>
</dbReference>
<keyword evidence="2" id="KW-0489">Methyltransferase</keyword>
<dbReference type="NCBIfam" id="TIGR03284">
    <property type="entry name" value="thym_sym"/>
    <property type="match status" value="1"/>
</dbReference>
<dbReference type="SUPFAM" id="SSF53067">
    <property type="entry name" value="Actin-like ATPase domain"/>
    <property type="match status" value="1"/>
</dbReference>
<feature type="domain" description="Thymidylate synthase/dCMP hydroxymethylase" evidence="4">
    <location>
        <begin position="19"/>
        <end position="176"/>
    </location>
</feature>
<dbReference type="InterPro" id="IPR043129">
    <property type="entry name" value="ATPase_NBD"/>
</dbReference>
<gene>
    <name evidence="5" type="ORF">Tci_591729</name>
</gene>
<dbReference type="GO" id="GO:0005524">
    <property type="term" value="F:ATP binding"/>
    <property type="evidence" value="ECO:0007669"/>
    <property type="project" value="UniProtKB-KW"/>
</dbReference>
<dbReference type="GO" id="GO:0004146">
    <property type="term" value="F:dihydrofolate reductase activity"/>
    <property type="evidence" value="ECO:0007669"/>
    <property type="project" value="TreeGrafter"/>
</dbReference>
<dbReference type="PANTHER" id="PTHR11548:SF2">
    <property type="entry name" value="THYMIDYLATE SYNTHASE"/>
    <property type="match status" value="1"/>
</dbReference>
<evidence type="ECO:0000259" key="4">
    <source>
        <dbReference type="Pfam" id="PF00303"/>
    </source>
</evidence>
<dbReference type="Gene3D" id="3.30.572.10">
    <property type="entry name" value="Thymidylate synthase/dCMP hydroxymethylase domain"/>
    <property type="match status" value="1"/>
</dbReference>
<evidence type="ECO:0000256" key="1">
    <source>
        <dbReference type="ARBA" id="ARBA00011947"/>
    </source>
</evidence>
<dbReference type="Pfam" id="PF00303">
    <property type="entry name" value="Thymidylat_synt"/>
    <property type="match status" value="1"/>
</dbReference>
<dbReference type="InterPro" id="IPR036926">
    <property type="entry name" value="Thymidate_synth/dCMP_Mease_sf"/>
</dbReference>
<dbReference type="GO" id="GO:0140662">
    <property type="term" value="F:ATP-dependent protein folding chaperone"/>
    <property type="evidence" value="ECO:0007669"/>
    <property type="project" value="InterPro"/>
</dbReference>
<dbReference type="EC" id="2.1.1.45" evidence="1"/>
<proteinExistence type="predicted"/>
<dbReference type="GO" id="GO:0005829">
    <property type="term" value="C:cytosol"/>
    <property type="evidence" value="ECO:0007669"/>
    <property type="project" value="TreeGrafter"/>
</dbReference>
<evidence type="ECO:0000256" key="2">
    <source>
        <dbReference type="ARBA" id="ARBA00022603"/>
    </source>
</evidence>
<dbReference type="Gene3D" id="3.30.420.40">
    <property type="match status" value="2"/>
</dbReference>
<evidence type="ECO:0000313" key="5">
    <source>
        <dbReference type="EMBL" id="GFA19757.1"/>
    </source>
</evidence>
<dbReference type="GO" id="GO:0004799">
    <property type="term" value="F:thymidylate synthase activity"/>
    <property type="evidence" value="ECO:0007669"/>
    <property type="project" value="UniProtKB-EC"/>
</dbReference>
<dbReference type="PANTHER" id="PTHR11548">
    <property type="entry name" value="THYMIDYLATE SYNTHASE 1"/>
    <property type="match status" value="1"/>
</dbReference>
<dbReference type="InterPro" id="IPR023451">
    <property type="entry name" value="Thymidate_synth/dCMP_Mease_dom"/>
</dbReference>
<comment type="caution">
    <text evidence="5">The sequence shown here is derived from an EMBL/GenBank/DDBJ whole genome shotgun (WGS) entry which is preliminary data.</text>
</comment>
<dbReference type="GO" id="GO:0032259">
    <property type="term" value="P:methylation"/>
    <property type="evidence" value="ECO:0007669"/>
    <property type="project" value="UniProtKB-KW"/>
</dbReference>
<reference evidence="5" key="1">
    <citation type="journal article" date="2019" name="Sci. Rep.">
        <title>Draft genome of Tanacetum cinerariifolium, the natural source of mosquito coil.</title>
        <authorList>
            <person name="Yamashiro T."/>
            <person name="Shiraishi A."/>
            <person name="Satake H."/>
            <person name="Nakayama K."/>
        </authorList>
    </citation>
    <scope>NUCLEOTIDE SEQUENCE</scope>
</reference>
<dbReference type="GO" id="GO:0006231">
    <property type="term" value="P:dTMP biosynthetic process"/>
    <property type="evidence" value="ECO:0007669"/>
    <property type="project" value="InterPro"/>
</dbReference>
<dbReference type="SUPFAM" id="SSF55831">
    <property type="entry name" value="Thymidylate synthase/dCMP hydroxymethylase"/>
    <property type="match status" value="1"/>
</dbReference>
<keyword evidence="3" id="KW-0808">Transferase</keyword>
<accession>A0A699J8A6</accession>
<dbReference type="GO" id="GO:0005739">
    <property type="term" value="C:mitochondrion"/>
    <property type="evidence" value="ECO:0007669"/>
    <property type="project" value="TreeGrafter"/>
</dbReference>
<organism evidence="5">
    <name type="scientific">Tanacetum cinerariifolium</name>
    <name type="common">Dalmatian daisy</name>
    <name type="synonym">Chrysanthemum cinerariifolium</name>
    <dbReference type="NCBI Taxonomy" id="118510"/>
    <lineage>
        <taxon>Eukaryota</taxon>
        <taxon>Viridiplantae</taxon>
        <taxon>Streptophyta</taxon>
        <taxon>Embryophyta</taxon>
        <taxon>Tracheophyta</taxon>
        <taxon>Spermatophyta</taxon>
        <taxon>Magnoliopsida</taxon>
        <taxon>eudicotyledons</taxon>
        <taxon>Gunneridae</taxon>
        <taxon>Pentapetalae</taxon>
        <taxon>asterids</taxon>
        <taxon>campanulids</taxon>
        <taxon>Asterales</taxon>
        <taxon>Asteraceae</taxon>
        <taxon>Asteroideae</taxon>
        <taxon>Anthemideae</taxon>
        <taxon>Anthemidinae</taxon>
        <taxon>Tanacetum</taxon>
    </lineage>
</organism>
<dbReference type="InterPro" id="IPR045097">
    <property type="entry name" value="Thymidate_synth/dCMP_Mease"/>
</dbReference>